<dbReference type="PRINTS" id="PR00453">
    <property type="entry name" value="VWFADOMAIN"/>
</dbReference>
<evidence type="ECO:0000313" key="13">
    <source>
        <dbReference type="WBParaSite" id="TMUE_2000006108.1"/>
    </source>
</evidence>
<dbReference type="GO" id="GO:0042302">
    <property type="term" value="F:structural constituent of cuticle"/>
    <property type="evidence" value="ECO:0007669"/>
    <property type="project" value="UniProtKB-KW"/>
</dbReference>
<evidence type="ECO:0000256" key="9">
    <source>
        <dbReference type="SAM" id="SignalP"/>
    </source>
</evidence>
<evidence type="ECO:0000256" key="2">
    <source>
        <dbReference type="ARBA" id="ARBA00022460"/>
    </source>
</evidence>
<proteinExistence type="predicted"/>
<evidence type="ECO:0000256" key="8">
    <source>
        <dbReference type="SAM" id="Phobius"/>
    </source>
</evidence>
<keyword evidence="4 8" id="KW-0812">Transmembrane</keyword>
<dbReference type="Proteomes" id="UP000046395">
    <property type="component" value="Unassembled WGS sequence"/>
</dbReference>
<dbReference type="PANTHER" id="PTHR22907">
    <property type="entry name" value="GH04558P"/>
    <property type="match status" value="1"/>
</dbReference>
<feature type="transmembrane region" description="Helical" evidence="8">
    <location>
        <begin position="586"/>
        <end position="611"/>
    </location>
</feature>
<keyword evidence="12" id="KW-1185">Reference proteome</keyword>
<dbReference type="Gene3D" id="3.40.50.410">
    <property type="entry name" value="von Willebrand factor, type A domain"/>
    <property type="match status" value="1"/>
</dbReference>
<dbReference type="InterPro" id="IPR057475">
    <property type="entry name" value="CUT_C"/>
</dbReference>
<dbReference type="InterPro" id="IPR002035">
    <property type="entry name" value="VWF_A"/>
</dbReference>
<organism evidence="12 13">
    <name type="scientific">Trichuris muris</name>
    <name type="common">Mouse whipworm</name>
    <dbReference type="NCBI Taxonomy" id="70415"/>
    <lineage>
        <taxon>Eukaryota</taxon>
        <taxon>Metazoa</taxon>
        <taxon>Ecdysozoa</taxon>
        <taxon>Nematoda</taxon>
        <taxon>Enoplea</taxon>
        <taxon>Dorylaimia</taxon>
        <taxon>Trichinellida</taxon>
        <taxon>Trichuridae</taxon>
        <taxon>Trichuris</taxon>
    </lineage>
</organism>
<dbReference type="STRING" id="70415.A0A5S6QFX8"/>
<name>A0A5S6QFX8_TRIMR</name>
<evidence type="ECO:0000313" key="12">
    <source>
        <dbReference type="Proteomes" id="UP000046395"/>
    </source>
</evidence>
<evidence type="ECO:0000256" key="7">
    <source>
        <dbReference type="ARBA" id="ARBA00023136"/>
    </source>
</evidence>
<feature type="chain" id="PRO_5024299449" evidence="9">
    <location>
        <begin position="28"/>
        <end position="614"/>
    </location>
</feature>
<sequence length="614" mass="68821">MLVACPASNLNAFIWAWPSLLILMTTSQFAANYNSHEKGLSTCPKNKVDVIFLIDSSTSVDRENFSNLLHVVSSTVQLMNVSADETRVGMTKFTGTPVTEFSLNDFDNKEKLLETIDNVKYIAGVTHLGAAIQYVTDREFTHSKGDRANVANVMVIMSDGLAQDDVIQPSARARTKDIEFVAVAVGKFYGKEQFLDITGGRIDRILRYRYVNKTVDISQHLSDAILKAVDEQCSRGTTTSEKFTTSTAETISSSTRAPYTPLQSADIITNCKDGSMEVTVSRLPAYRGWLLVKGQQKKQGCFWDYTKNSESSIRSEIDYDVCQAEKRRSANPDGVFVSMTILLLKHPLLFQYGDQAYRIQCFYGGRETFVHQELQIEELSSTKTLQNVIEKPDCVYTIRRGTVNGPIVKFAMLGMDVVHRWECESAENDGGNVYAMHVHSCYVKSETQEQVMVIDENGCPVEHSPIQKITYHPNQLLVSAKAPVVSLPDTGAIQFNCQVSLCLRVEESCRRLAPPKCDSSSRSVRNVFMLDEINDPHSASKDVIDLNSPMLFVLDFHESRPNQPEDIKNANDTVTSRQLNFICWSFWKYVVTAAITGTFLTANAVVTFHMIRKR</sequence>
<accession>A0A5S6QFX8</accession>
<feature type="signal peptide" evidence="9">
    <location>
        <begin position="1"/>
        <end position="27"/>
    </location>
</feature>
<feature type="domain" description="ZP" evidence="11">
    <location>
        <begin position="270"/>
        <end position="516"/>
    </location>
</feature>
<dbReference type="SMART" id="SM00327">
    <property type="entry name" value="VWA"/>
    <property type="match status" value="1"/>
</dbReference>
<dbReference type="InterPro" id="IPR056953">
    <property type="entry name" value="CUT_N"/>
</dbReference>
<dbReference type="SUPFAM" id="SSF53300">
    <property type="entry name" value="vWA-like"/>
    <property type="match status" value="1"/>
</dbReference>
<keyword evidence="5 9" id="KW-0732">Signal</keyword>
<keyword evidence="2" id="KW-0193">Cuticle</keyword>
<dbReference type="GO" id="GO:0005886">
    <property type="term" value="C:plasma membrane"/>
    <property type="evidence" value="ECO:0007669"/>
    <property type="project" value="UniProtKB-SubCell"/>
</dbReference>
<evidence type="ECO:0000256" key="6">
    <source>
        <dbReference type="ARBA" id="ARBA00022989"/>
    </source>
</evidence>
<evidence type="ECO:0000256" key="5">
    <source>
        <dbReference type="ARBA" id="ARBA00022729"/>
    </source>
</evidence>
<dbReference type="Pfam" id="PF00092">
    <property type="entry name" value="VWA"/>
    <property type="match status" value="1"/>
</dbReference>
<dbReference type="PANTHER" id="PTHR22907:SF54">
    <property type="entry name" value="GH04558P"/>
    <property type="match status" value="1"/>
</dbReference>
<dbReference type="SMART" id="SM00241">
    <property type="entry name" value="ZP"/>
    <property type="match status" value="1"/>
</dbReference>
<dbReference type="PROSITE" id="PS50234">
    <property type="entry name" value="VWFA"/>
    <property type="match status" value="1"/>
</dbReference>
<keyword evidence="3" id="KW-1003">Cell membrane</keyword>
<dbReference type="AlphaFoldDB" id="A0A5S6QFX8"/>
<evidence type="ECO:0000256" key="4">
    <source>
        <dbReference type="ARBA" id="ARBA00022692"/>
    </source>
</evidence>
<reference evidence="13" key="1">
    <citation type="submission" date="2019-12" db="UniProtKB">
        <authorList>
            <consortium name="WormBaseParasite"/>
        </authorList>
    </citation>
    <scope>IDENTIFICATION</scope>
</reference>
<dbReference type="InterPro" id="IPR036465">
    <property type="entry name" value="vWFA_dom_sf"/>
</dbReference>
<comment type="subcellular location">
    <subcellularLocation>
        <location evidence="1">Cell membrane</location>
        <topology evidence="1">Single-pass type I membrane protein</topology>
    </subcellularLocation>
</comment>
<keyword evidence="6 8" id="KW-1133">Transmembrane helix</keyword>
<dbReference type="InterPro" id="IPR051962">
    <property type="entry name" value="Cuticlin"/>
</dbReference>
<dbReference type="Pfam" id="PF25301">
    <property type="entry name" value="CUT_C"/>
    <property type="match status" value="1"/>
</dbReference>
<evidence type="ECO:0000256" key="1">
    <source>
        <dbReference type="ARBA" id="ARBA00004251"/>
    </source>
</evidence>
<dbReference type="Pfam" id="PF25057">
    <property type="entry name" value="CUT_N"/>
    <property type="match status" value="1"/>
</dbReference>
<evidence type="ECO:0000259" key="11">
    <source>
        <dbReference type="PROSITE" id="PS51034"/>
    </source>
</evidence>
<dbReference type="InterPro" id="IPR001507">
    <property type="entry name" value="ZP_dom"/>
</dbReference>
<protein>
    <submittedName>
        <fullName evidence="13">ZP domain-containing protein</fullName>
    </submittedName>
</protein>
<evidence type="ECO:0000259" key="10">
    <source>
        <dbReference type="PROSITE" id="PS50234"/>
    </source>
</evidence>
<feature type="domain" description="VWFA" evidence="10">
    <location>
        <begin position="49"/>
        <end position="229"/>
    </location>
</feature>
<dbReference type="PROSITE" id="PS51034">
    <property type="entry name" value="ZP_2"/>
    <property type="match status" value="1"/>
</dbReference>
<dbReference type="WBParaSite" id="TMUE_2000006108.1">
    <property type="protein sequence ID" value="TMUE_2000006108.1"/>
    <property type="gene ID" value="WBGene00292330"/>
</dbReference>
<keyword evidence="7 8" id="KW-0472">Membrane</keyword>
<evidence type="ECO:0000256" key="3">
    <source>
        <dbReference type="ARBA" id="ARBA00022475"/>
    </source>
</evidence>